<dbReference type="Proteomes" id="UP000306628">
    <property type="component" value="Unassembled WGS sequence"/>
</dbReference>
<evidence type="ECO:0000313" key="1">
    <source>
        <dbReference type="EMBL" id="TMR33571.1"/>
    </source>
</evidence>
<protein>
    <submittedName>
        <fullName evidence="1">Uncharacterized protein</fullName>
    </submittedName>
</protein>
<accession>A0A5S4GLY4</accession>
<proteinExistence type="predicted"/>
<name>A0A5S4GLY4_9ACTN</name>
<reference evidence="1 2" key="1">
    <citation type="submission" date="2019-05" db="EMBL/GenBank/DDBJ databases">
        <title>Draft genome sequence of Nonomuraea zeae DSM 100528.</title>
        <authorList>
            <person name="Saricaoglu S."/>
            <person name="Isik K."/>
        </authorList>
    </citation>
    <scope>NUCLEOTIDE SEQUENCE [LARGE SCALE GENOMIC DNA]</scope>
    <source>
        <strain evidence="1 2">DSM 100528</strain>
    </source>
</reference>
<dbReference type="RefSeq" id="WP_138691187.1">
    <property type="nucleotide sequence ID" value="NZ_JBHSAZ010000026.1"/>
</dbReference>
<keyword evidence="2" id="KW-1185">Reference proteome</keyword>
<sequence length="203" mass="22117">MVIVDVVLETYDAVEFTAWPIAEPSSDRLLALSGRLSPAEVGTAMAIIFSYNSIPVTHAADLTEAHLEQRLAEAGRLIAPGGLRFRDTTTGVSVSPGCCCGLENWRDWWSVARGQEIWLGHDPMPHLTHAGHIIQLRQDVDATPPSSPIEITRSELTSLLATAQQHLTEFLGLARHWATATTPALADRLVSALDQYLMITVAE</sequence>
<dbReference type="AlphaFoldDB" id="A0A5S4GLY4"/>
<comment type="caution">
    <text evidence="1">The sequence shown here is derived from an EMBL/GenBank/DDBJ whole genome shotgun (WGS) entry which is preliminary data.</text>
</comment>
<dbReference type="OrthoDB" id="581789at2"/>
<dbReference type="EMBL" id="VCKX01000055">
    <property type="protein sequence ID" value="TMR33571.1"/>
    <property type="molecule type" value="Genomic_DNA"/>
</dbReference>
<organism evidence="1 2">
    <name type="scientific">Nonomuraea zeae</name>
    <dbReference type="NCBI Taxonomy" id="1642303"/>
    <lineage>
        <taxon>Bacteria</taxon>
        <taxon>Bacillati</taxon>
        <taxon>Actinomycetota</taxon>
        <taxon>Actinomycetes</taxon>
        <taxon>Streptosporangiales</taxon>
        <taxon>Streptosporangiaceae</taxon>
        <taxon>Nonomuraea</taxon>
    </lineage>
</organism>
<gene>
    <name evidence="1" type="ORF">ETD85_19610</name>
</gene>
<evidence type="ECO:0000313" key="2">
    <source>
        <dbReference type="Proteomes" id="UP000306628"/>
    </source>
</evidence>